<dbReference type="HAMAP" id="MF_01161">
    <property type="entry name" value="tRNA_Ile_lys_synt"/>
    <property type="match status" value="1"/>
</dbReference>
<feature type="domain" description="tRNA(Ile)-lysidine/2-thiocytidine synthase N-terminal" evidence="8">
    <location>
        <begin position="25"/>
        <end position="200"/>
    </location>
</feature>
<dbReference type="Pfam" id="PF09179">
    <property type="entry name" value="TilS"/>
    <property type="match status" value="1"/>
</dbReference>
<dbReference type="Gene3D" id="3.40.50.620">
    <property type="entry name" value="HUPs"/>
    <property type="match status" value="1"/>
</dbReference>
<proteinExistence type="inferred from homology"/>
<dbReference type="GO" id="GO:0005524">
    <property type="term" value="F:ATP binding"/>
    <property type="evidence" value="ECO:0007669"/>
    <property type="project" value="UniProtKB-KW"/>
</dbReference>
<keyword evidence="5" id="KW-0547">Nucleotide-binding</keyword>
<comment type="catalytic activity">
    <reaction evidence="7">
        <text>cytidine(34) in tRNA(Ile2) + L-lysine + ATP = lysidine(34) in tRNA(Ile2) + AMP + diphosphate + H(+)</text>
        <dbReference type="Rhea" id="RHEA:43744"/>
        <dbReference type="Rhea" id="RHEA-COMP:10625"/>
        <dbReference type="Rhea" id="RHEA-COMP:10670"/>
        <dbReference type="ChEBI" id="CHEBI:15378"/>
        <dbReference type="ChEBI" id="CHEBI:30616"/>
        <dbReference type="ChEBI" id="CHEBI:32551"/>
        <dbReference type="ChEBI" id="CHEBI:33019"/>
        <dbReference type="ChEBI" id="CHEBI:82748"/>
        <dbReference type="ChEBI" id="CHEBI:83665"/>
        <dbReference type="ChEBI" id="CHEBI:456215"/>
        <dbReference type="EC" id="6.3.4.19"/>
    </reaction>
</comment>
<dbReference type="PANTHER" id="PTHR43033:SF1">
    <property type="entry name" value="TRNA(ILE)-LYSIDINE SYNTHASE-RELATED"/>
    <property type="match status" value="1"/>
</dbReference>
<dbReference type="GO" id="GO:0005737">
    <property type="term" value="C:cytoplasm"/>
    <property type="evidence" value="ECO:0007669"/>
    <property type="project" value="InterPro"/>
</dbReference>
<dbReference type="InterPro" id="IPR012094">
    <property type="entry name" value="tRNA_Ile_lys_synt"/>
</dbReference>
<evidence type="ECO:0000256" key="1">
    <source>
        <dbReference type="ARBA" id="ARBA00013267"/>
    </source>
</evidence>
<evidence type="ECO:0000256" key="5">
    <source>
        <dbReference type="ARBA" id="ARBA00022741"/>
    </source>
</evidence>
<evidence type="ECO:0000256" key="6">
    <source>
        <dbReference type="ARBA" id="ARBA00022840"/>
    </source>
</evidence>
<keyword evidence="6" id="KW-0067">ATP-binding</keyword>
<evidence type="ECO:0000256" key="2">
    <source>
        <dbReference type="ARBA" id="ARBA00022490"/>
    </source>
</evidence>
<dbReference type="InterPro" id="IPR015262">
    <property type="entry name" value="tRNA_Ile_lys_synt_subst-bd"/>
</dbReference>
<keyword evidence="3" id="KW-0436">Ligase</keyword>
<dbReference type="GO" id="GO:0032267">
    <property type="term" value="F:tRNA(Ile)-lysidine synthase activity"/>
    <property type="evidence" value="ECO:0007669"/>
    <property type="project" value="UniProtKB-EC"/>
</dbReference>
<dbReference type="NCBIfam" id="TIGR02432">
    <property type="entry name" value="lysidine_TilS_N"/>
    <property type="match status" value="1"/>
</dbReference>
<evidence type="ECO:0000256" key="3">
    <source>
        <dbReference type="ARBA" id="ARBA00022598"/>
    </source>
</evidence>
<evidence type="ECO:0000256" key="4">
    <source>
        <dbReference type="ARBA" id="ARBA00022694"/>
    </source>
</evidence>
<dbReference type="InterPro" id="IPR011063">
    <property type="entry name" value="TilS/TtcA_N"/>
</dbReference>
<dbReference type="EMBL" id="CAEUNI010000006">
    <property type="protein sequence ID" value="CAB4370508.1"/>
    <property type="molecule type" value="Genomic_DNA"/>
</dbReference>
<dbReference type="CDD" id="cd01992">
    <property type="entry name" value="TilS_N"/>
    <property type="match status" value="1"/>
</dbReference>
<accession>A0A6J6AJG4</accession>
<keyword evidence="4" id="KW-0819">tRNA processing</keyword>
<dbReference type="EC" id="6.3.4.19" evidence="1"/>
<dbReference type="PANTHER" id="PTHR43033">
    <property type="entry name" value="TRNA(ILE)-LYSIDINE SYNTHASE-RELATED"/>
    <property type="match status" value="1"/>
</dbReference>
<reference evidence="10" key="1">
    <citation type="submission" date="2020-05" db="EMBL/GenBank/DDBJ databases">
        <authorList>
            <person name="Chiriac C."/>
            <person name="Salcher M."/>
            <person name="Ghai R."/>
            <person name="Kavagutti S V."/>
        </authorList>
    </citation>
    <scope>NUCLEOTIDE SEQUENCE</scope>
</reference>
<gene>
    <name evidence="10" type="ORF">UFOPK4182_00135</name>
</gene>
<dbReference type="Pfam" id="PF01171">
    <property type="entry name" value="ATP_bind_3"/>
    <property type="match status" value="1"/>
</dbReference>
<evidence type="ECO:0000259" key="9">
    <source>
        <dbReference type="Pfam" id="PF09179"/>
    </source>
</evidence>
<keyword evidence="2" id="KW-0963">Cytoplasm</keyword>
<name>A0A6J6AJG4_9ZZZZ</name>
<evidence type="ECO:0000256" key="7">
    <source>
        <dbReference type="ARBA" id="ARBA00048539"/>
    </source>
</evidence>
<protein>
    <recommendedName>
        <fullName evidence="1">tRNA(Ile)-lysidine synthetase</fullName>
        <ecNumber evidence="1">6.3.4.19</ecNumber>
    </recommendedName>
</protein>
<dbReference type="SUPFAM" id="SSF82829">
    <property type="entry name" value="MesJ substrate recognition domain-like"/>
    <property type="match status" value="1"/>
</dbReference>
<feature type="domain" description="tRNA(Ile)-lysidine synthase substrate-binding" evidence="9">
    <location>
        <begin position="247"/>
        <end position="310"/>
    </location>
</feature>
<dbReference type="AlphaFoldDB" id="A0A6J6AJG4"/>
<evidence type="ECO:0000313" key="10">
    <source>
        <dbReference type="EMBL" id="CAB4370508.1"/>
    </source>
</evidence>
<dbReference type="InterPro" id="IPR014729">
    <property type="entry name" value="Rossmann-like_a/b/a_fold"/>
</dbReference>
<dbReference type="Gene3D" id="1.20.59.20">
    <property type="match status" value="1"/>
</dbReference>
<dbReference type="GO" id="GO:0008033">
    <property type="term" value="P:tRNA processing"/>
    <property type="evidence" value="ECO:0007669"/>
    <property type="project" value="UniProtKB-KW"/>
</dbReference>
<dbReference type="InterPro" id="IPR012795">
    <property type="entry name" value="tRNA_Ile_lys_synt_N"/>
</dbReference>
<evidence type="ECO:0000259" key="8">
    <source>
        <dbReference type="Pfam" id="PF01171"/>
    </source>
</evidence>
<dbReference type="SUPFAM" id="SSF52402">
    <property type="entry name" value="Adenine nucleotide alpha hydrolases-like"/>
    <property type="match status" value="1"/>
</dbReference>
<sequence>MSANIVAIRSAVRSALKNCTAGDLILVAVSGGADSLALAYALSLEAPKLAVRVEGVTVDHQLQSHSSAQAENVVAELLKMGIEKTHVIKVNVEITDGLEASARRARYTALDACAEETGASFVFLGHTRDDQSESVLLGLARGSGARSLSAMASRNGKYLRPLLAITREETLGACVEAQLNPWDDPHNSDKTFTRVRVRHEVIPNLEKNLGPGISASLARTAELLRDDADALDELAETEFAAHDALSLDISRLEKLPKAIRTRVLRMAIYAAGAPSGSLGADHITPIEALITDWSGQGPSDLPGGVRVSRISGRLSLLK</sequence>
<organism evidence="10">
    <name type="scientific">freshwater metagenome</name>
    <dbReference type="NCBI Taxonomy" id="449393"/>
    <lineage>
        <taxon>unclassified sequences</taxon>
        <taxon>metagenomes</taxon>
        <taxon>ecological metagenomes</taxon>
    </lineage>
</organism>